<name>A0A2N5N054_9BACL</name>
<keyword evidence="3" id="KW-1185">Reference proteome</keyword>
<keyword evidence="1" id="KW-1133">Transmembrane helix</keyword>
<reference evidence="2 3" key="1">
    <citation type="submission" date="2017-05" db="EMBL/GenBank/DDBJ databases">
        <title>Functional genome analysis of Paenibacillus pasadenensis strain R16: insights on endophytic life style and antifungal activity.</title>
        <authorList>
            <person name="Passera A."/>
            <person name="Marcolungo L."/>
            <person name="Casati P."/>
            <person name="Brasca M."/>
            <person name="Quaglino F."/>
            <person name="Delledonne M."/>
        </authorList>
    </citation>
    <scope>NUCLEOTIDE SEQUENCE [LARGE SCALE GENOMIC DNA]</scope>
    <source>
        <strain evidence="2 3">R16</strain>
    </source>
</reference>
<accession>A0A2N5N054</accession>
<dbReference type="EMBL" id="NFEZ01000004">
    <property type="protein sequence ID" value="PLT43720.1"/>
    <property type="molecule type" value="Genomic_DNA"/>
</dbReference>
<sequence>MSTYLKQGWGLTVKHLPIAAFLFLYRLLWGFFLYRLVDSVVRPLVQRYPGADGAATGADAIFWAESQFRLLKTDLAHPYLWLLGGLLLARLLLGPLLSAGLAYSVRHAAESGAEGGTRFLEGIRVCWKPFILLAAAELTLALAPAVWLAREGFQRFQHYSSLPQLAADALPWAGAWLLWIGLLHVLILSLQFGAASGLGAGASFRQALRRLLPLAGVSLVLLLLSGLLQAGVSAGAMAWAGLAAIVIQQGYHFVRTLIDVWILSAQYSCWSDKPDAGGRQVS</sequence>
<dbReference type="Proteomes" id="UP000234789">
    <property type="component" value="Unassembled WGS sequence"/>
</dbReference>
<feature type="transmembrane region" description="Helical" evidence="1">
    <location>
        <begin position="79"/>
        <end position="105"/>
    </location>
</feature>
<evidence type="ECO:0000313" key="3">
    <source>
        <dbReference type="Proteomes" id="UP000234789"/>
    </source>
</evidence>
<keyword evidence="1" id="KW-0812">Transmembrane</keyword>
<feature type="transmembrane region" description="Helical" evidence="1">
    <location>
        <begin position="169"/>
        <end position="190"/>
    </location>
</feature>
<evidence type="ECO:0000313" key="2">
    <source>
        <dbReference type="EMBL" id="PLT43720.1"/>
    </source>
</evidence>
<gene>
    <name evidence="2" type="ORF">B8V81_2151</name>
</gene>
<dbReference type="AlphaFoldDB" id="A0A2N5N054"/>
<protein>
    <submittedName>
        <fullName evidence="2">Uncharacterized protein</fullName>
    </submittedName>
</protein>
<comment type="caution">
    <text evidence="2">The sequence shown here is derived from an EMBL/GenBank/DDBJ whole genome shotgun (WGS) entry which is preliminary data.</text>
</comment>
<organism evidence="2 3">
    <name type="scientific">Paenibacillus pasadenensis</name>
    <dbReference type="NCBI Taxonomy" id="217090"/>
    <lineage>
        <taxon>Bacteria</taxon>
        <taxon>Bacillati</taxon>
        <taxon>Bacillota</taxon>
        <taxon>Bacilli</taxon>
        <taxon>Bacillales</taxon>
        <taxon>Paenibacillaceae</taxon>
        <taxon>Paenibacillus</taxon>
    </lineage>
</organism>
<evidence type="ECO:0000256" key="1">
    <source>
        <dbReference type="SAM" id="Phobius"/>
    </source>
</evidence>
<feature type="transmembrane region" description="Helical" evidence="1">
    <location>
        <begin position="16"/>
        <end position="37"/>
    </location>
</feature>
<dbReference type="RefSeq" id="WP_101808337.1">
    <property type="nucleotide sequence ID" value="NZ_NFEZ01000004.1"/>
</dbReference>
<proteinExistence type="predicted"/>
<feature type="transmembrane region" description="Helical" evidence="1">
    <location>
        <begin position="211"/>
        <end position="230"/>
    </location>
</feature>
<keyword evidence="1" id="KW-0472">Membrane</keyword>